<protein>
    <recommendedName>
        <fullName evidence="1">CobW C-terminal domain-containing protein</fullName>
    </recommendedName>
</protein>
<dbReference type="PANTHER" id="PTHR43603:SF1">
    <property type="entry name" value="ZINC-REGULATED GTPASE METALLOPROTEIN ACTIVATOR 1"/>
    <property type="match status" value="1"/>
</dbReference>
<organism evidence="2 3">
    <name type="scientific">Rothia koreensis</name>
    <dbReference type="NCBI Taxonomy" id="592378"/>
    <lineage>
        <taxon>Bacteria</taxon>
        <taxon>Bacillati</taxon>
        <taxon>Actinomycetota</taxon>
        <taxon>Actinomycetes</taxon>
        <taxon>Micrococcales</taxon>
        <taxon>Micrococcaceae</taxon>
        <taxon>Rothia</taxon>
    </lineage>
</organism>
<dbReference type="PANTHER" id="PTHR43603">
    <property type="entry name" value="COBW DOMAIN-CONTAINING PROTEIN DDB_G0274527"/>
    <property type="match status" value="1"/>
</dbReference>
<dbReference type="RefSeq" id="WP_129316373.1">
    <property type="nucleotide sequence ID" value="NZ_NOIQ01000026.1"/>
</dbReference>
<accession>A0A7K1LK89</accession>
<dbReference type="EMBL" id="WOGT01000007">
    <property type="protein sequence ID" value="MUN55624.1"/>
    <property type="molecule type" value="Genomic_DNA"/>
</dbReference>
<evidence type="ECO:0000313" key="2">
    <source>
        <dbReference type="EMBL" id="MUN55624.1"/>
    </source>
</evidence>
<reference evidence="2 3" key="1">
    <citation type="submission" date="2019-12" db="EMBL/GenBank/DDBJ databases">
        <authorList>
            <person name="Li J."/>
            <person name="Shi Y."/>
            <person name="Xu G."/>
            <person name="Xiao D."/>
            <person name="Ran X."/>
        </authorList>
    </citation>
    <scope>NUCLEOTIDE SEQUENCE [LARGE SCALE GENOMIC DNA]</scope>
    <source>
        <strain evidence="2 3">JCM 15915</strain>
    </source>
</reference>
<keyword evidence="3" id="KW-1185">Reference proteome</keyword>
<dbReference type="OrthoDB" id="9808822at2"/>
<dbReference type="SMART" id="SM00833">
    <property type="entry name" value="CobW_C"/>
    <property type="match status" value="1"/>
</dbReference>
<dbReference type="AlphaFoldDB" id="A0A7K1LK89"/>
<dbReference type="Pfam" id="PF07683">
    <property type="entry name" value="CobW_C"/>
    <property type="match status" value="1"/>
</dbReference>
<dbReference type="InterPro" id="IPR051927">
    <property type="entry name" value="Zn_Chap_cDPG_Synth"/>
</dbReference>
<sequence>MDRTAVIAVVGTCEPERRLHAQKIASETGFEVITAERLAIAMDPVREAMALIPWAQSDGVVVEYPIQAPILDVIGSLADPEEPTRLVDVVCVLDATHFFSELSRTDRVEHLQVHHGMPFRAVTARSLFAAQHLEYCSTALVVNGGNLPPEDDSLMVSVIGELSPLADVVRDAYRGHRSHTIEPEPHQESGSVATDHIELRHPGLRIRPGWVAHLNGQHTTPHRNPRVASMRYTNPRPFHPLRLQRVLDEYIEPGTGGSVIRSCGFCRLATRQGVTAQWSHAGGAMVIEPLARDDAAQEPLSFGQDIILTGVDLQPTRLTEALDEATLNDRELLSAPETWNVMPDPFPVWVTADERYD</sequence>
<name>A0A7K1LK89_9MICC</name>
<proteinExistence type="predicted"/>
<evidence type="ECO:0000259" key="1">
    <source>
        <dbReference type="SMART" id="SM00833"/>
    </source>
</evidence>
<dbReference type="InterPro" id="IPR011629">
    <property type="entry name" value="CobW-like_C"/>
</dbReference>
<comment type="caution">
    <text evidence="2">The sequence shown here is derived from an EMBL/GenBank/DDBJ whole genome shotgun (WGS) entry which is preliminary data.</text>
</comment>
<gene>
    <name evidence="2" type="ORF">GMA10_10440</name>
</gene>
<feature type="domain" description="CobW C-terminal" evidence="1">
    <location>
        <begin position="227"/>
        <end position="326"/>
    </location>
</feature>
<dbReference type="Proteomes" id="UP000462152">
    <property type="component" value="Unassembled WGS sequence"/>
</dbReference>
<evidence type="ECO:0000313" key="3">
    <source>
        <dbReference type="Proteomes" id="UP000462152"/>
    </source>
</evidence>